<evidence type="ECO:0000313" key="2">
    <source>
        <dbReference type="EMBL" id="RDX84830.1"/>
    </source>
</evidence>
<gene>
    <name evidence="2" type="ORF">CR513_34062</name>
</gene>
<accession>A0A371G2P3</accession>
<keyword evidence="3" id="KW-1185">Reference proteome</keyword>
<evidence type="ECO:0000259" key="1">
    <source>
        <dbReference type="Pfam" id="PF22936"/>
    </source>
</evidence>
<feature type="non-terminal residue" evidence="2">
    <location>
        <position position="1"/>
    </location>
</feature>
<dbReference type="AlphaFoldDB" id="A0A371G2P3"/>
<feature type="domain" description="Retrovirus-related Pol polyprotein from transposon TNT 1-94-like beta-barrel" evidence="1">
    <location>
        <begin position="23"/>
        <end position="65"/>
    </location>
</feature>
<evidence type="ECO:0000313" key="3">
    <source>
        <dbReference type="Proteomes" id="UP000257109"/>
    </source>
</evidence>
<protein>
    <recommendedName>
        <fullName evidence="1">Retrovirus-related Pol polyprotein from transposon TNT 1-94-like beta-barrel domain-containing protein</fullName>
    </recommendedName>
</protein>
<organism evidence="2 3">
    <name type="scientific">Mucuna pruriens</name>
    <name type="common">Velvet bean</name>
    <name type="synonym">Dolichos pruriens</name>
    <dbReference type="NCBI Taxonomy" id="157652"/>
    <lineage>
        <taxon>Eukaryota</taxon>
        <taxon>Viridiplantae</taxon>
        <taxon>Streptophyta</taxon>
        <taxon>Embryophyta</taxon>
        <taxon>Tracheophyta</taxon>
        <taxon>Spermatophyta</taxon>
        <taxon>Magnoliopsida</taxon>
        <taxon>eudicotyledons</taxon>
        <taxon>Gunneridae</taxon>
        <taxon>Pentapetalae</taxon>
        <taxon>rosids</taxon>
        <taxon>fabids</taxon>
        <taxon>Fabales</taxon>
        <taxon>Fabaceae</taxon>
        <taxon>Papilionoideae</taxon>
        <taxon>50 kb inversion clade</taxon>
        <taxon>NPAAA clade</taxon>
        <taxon>indigoferoid/millettioid clade</taxon>
        <taxon>Phaseoleae</taxon>
        <taxon>Mucuna</taxon>
    </lineage>
</organism>
<proteinExistence type="predicted"/>
<dbReference type="OrthoDB" id="1932348at2759"/>
<name>A0A371G2P3_MUCPR</name>
<reference evidence="2" key="1">
    <citation type="submission" date="2018-05" db="EMBL/GenBank/DDBJ databases">
        <title>Draft genome of Mucuna pruriens seed.</title>
        <authorList>
            <person name="Nnadi N.E."/>
            <person name="Vos R."/>
            <person name="Hasami M.H."/>
            <person name="Devisetty U.K."/>
            <person name="Aguiy J.C."/>
        </authorList>
    </citation>
    <scope>NUCLEOTIDE SEQUENCE [LARGE SCALE GENOMIC DNA]</scope>
    <source>
        <strain evidence="2">JCA_2017</strain>
    </source>
</reference>
<dbReference type="Proteomes" id="UP000257109">
    <property type="component" value="Unassembled WGS sequence"/>
</dbReference>
<comment type="caution">
    <text evidence="2">The sequence shown here is derived from an EMBL/GenBank/DDBJ whole genome shotgun (WGS) entry which is preliminary data.</text>
</comment>
<dbReference type="InterPro" id="IPR054722">
    <property type="entry name" value="PolX-like_BBD"/>
</dbReference>
<dbReference type="Pfam" id="PF22936">
    <property type="entry name" value="Pol_BBD"/>
    <property type="match status" value="1"/>
</dbReference>
<dbReference type="EMBL" id="QJKJ01006940">
    <property type="protein sequence ID" value="RDX84830.1"/>
    <property type="molecule type" value="Genomic_DNA"/>
</dbReference>
<sequence>MTGDMFIFLNLKSYEGTISFRGSGKGNIVGTCKVGKHSSPTIKNVLYVDGLKYNLLSISQFCNSRYAIKNTMMKDRFGIKILGIKIINMSLMRCLKYSVKEFKIKKQNGVVETKNRTMQEMLEPWYVKILFQSTFGQKQ</sequence>